<dbReference type="RefSeq" id="WP_085181606.1">
    <property type="nucleotide sequence ID" value="NZ_CSTD01000001.1"/>
</dbReference>
<proteinExistence type="predicted"/>
<dbReference type="Pfam" id="PF13577">
    <property type="entry name" value="SnoaL_4"/>
    <property type="match status" value="1"/>
</dbReference>
<dbReference type="InterPro" id="IPR037401">
    <property type="entry name" value="SnoaL-like"/>
</dbReference>
<protein>
    <recommendedName>
        <fullName evidence="1">SnoaL-like domain-containing protein</fullName>
    </recommendedName>
</protein>
<dbReference type="InterPro" id="IPR011944">
    <property type="entry name" value="Steroid_delta5-4_isomerase"/>
</dbReference>
<dbReference type="NCBIfam" id="TIGR02246">
    <property type="entry name" value="SgcJ/EcaC family oxidoreductase"/>
    <property type="match status" value="1"/>
</dbReference>
<organism evidence="2 3">
    <name type="scientific">Mycobacterium bohemicum DSM 44277</name>
    <dbReference type="NCBI Taxonomy" id="1236609"/>
    <lineage>
        <taxon>Bacteria</taxon>
        <taxon>Bacillati</taxon>
        <taxon>Actinomycetota</taxon>
        <taxon>Actinomycetes</taxon>
        <taxon>Mycobacteriales</taxon>
        <taxon>Mycobacteriaceae</taxon>
        <taxon>Mycobacterium</taxon>
    </lineage>
</organism>
<feature type="domain" description="SnoaL-like" evidence="1">
    <location>
        <begin position="12"/>
        <end position="139"/>
    </location>
</feature>
<dbReference type="InterPro" id="IPR032710">
    <property type="entry name" value="NTF2-like_dom_sf"/>
</dbReference>
<accession>A0A0U0W4L4</accession>
<evidence type="ECO:0000313" key="3">
    <source>
        <dbReference type="Proteomes" id="UP000198875"/>
    </source>
</evidence>
<dbReference type="Gene3D" id="3.10.450.50">
    <property type="match status" value="1"/>
</dbReference>
<dbReference type="Proteomes" id="UP000198875">
    <property type="component" value="Unassembled WGS sequence"/>
</dbReference>
<evidence type="ECO:0000313" key="2">
    <source>
        <dbReference type="EMBL" id="CPR06919.1"/>
    </source>
</evidence>
<sequence>MTDVDELAARLRRLEDERDIARLIASYGPAVDAGDAEAAARLWADDGSYDVDGRRMQGRAGVHAMVSSSGHQKLVAEGCCHFLGPCVVTVDGDSAVAVCESLLLVRDPTDSGGYRVWRCTANHFTVRRIAGRWQIGERTSRLLDGNPDAHALLANGLAGASSPSRPHPS</sequence>
<dbReference type="OrthoDB" id="8225471at2"/>
<name>A0A0U0W4L4_MYCBE</name>
<dbReference type="CDD" id="cd00531">
    <property type="entry name" value="NTF2_like"/>
    <property type="match status" value="1"/>
</dbReference>
<dbReference type="AlphaFoldDB" id="A0A0U0W4L4"/>
<reference evidence="2 3" key="1">
    <citation type="submission" date="2015-03" db="EMBL/GenBank/DDBJ databases">
        <authorList>
            <person name="Murphy D."/>
        </authorList>
    </citation>
    <scope>NUCLEOTIDE SEQUENCE [LARGE SCALE GENOMIC DNA]</scope>
    <source>
        <strain evidence="2 3">DSM 44277</strain>
    </source>
</reference>
<dbReference type="EMBL" id="CSTD01000001">
    <property type="protein sequence ID" value="CPR06919.1"/>
    <property type="molecule type" value="Genomic_DNA"/>
</dbReference>
<evidence type="ECO:0000259" key="1">
    <source>
        <dbReference type="Pfam" id="PF13577"/>
    </source>
</evidence>
<dbReference type="SUPFAM" id="SSF54427">
    <property type="entry name" value="NTF2-like"/>
    <property type="match status" value="1"/>
</dbReference>
<gene>
    <name evidence="2" type="ORF">BN971_00889</name>
</gene>